<dbReference type="Proteomes" id="UP001500755">
    <property type="component" value="Unassembled WGS sequence"/>
</dbReference>
<accession>A0ABP5F0P5</accession>
<evidence type="ECO:0000313" key="3">
    <source>
        <dbReference type="Proteomes" id="UP001500755"/>
    </source>
</evidence>
<proteinExistence type="predicted"/>
<evidence type="ECO:0000313" key="2">
    <source>
        <dbReference type="EMBL" id="GAA2013217.1"/>
    </source>
</evidence>
<dbReference type="RefSeq" id="WP_344310366.1">
    <property type="nucleotide sequence ID" value="NZ_BAAANO010000029.1"/>
</dbReference>
<protein>
    <submittedName>
        <fullName evidence="2">Uncharacterized protein</fullName>
    </submittedName>
</protein>
<organism evidence="2 3">
    <name type="scientific">Brevibacterium samyangense</name>
    <dbReference type="NCBI Taxonomy" id="366888"/>
    <lineage>
        <taxon>Bacteria</taxon>
        <taxon>Bacillati</taxon>
        <taxon>Actinomycetota</taxon>
        <taxon>Actinomycetes</taxon>
        <taxon>Micrococcales</taxon>
        <taxon>Brevibacteriaceae</taxon>
        <taxon>Brevibacterium</taxon>
    </lineage>
</organism>
<keyword evidence="1" id="KW-0812">Transmembrane</keyword>
<keyword evidence="1" id="KW-1133">Transmembrane helix</keyword>
<name>A0ABP5F0P5_9MICO</name>
<gene>
    <name evidence="2" type="ORF">GCM10009755_26080</name>
</gene>
<sequence>MTNLSLKNASDVSTAPVVALGLLGGYLTARETGIRPLGGVVLAAAGVYAGRTWLKKSGPWATAALGATYVLGFGLSHPLAKKIGAWPSVLAVTAAASGASYALVDRASAD</sequence>
<evidence type="ECO:0000256" key="1">
    <source>
        <dbReference type="SAM" id="Phobius"/>
    </source>
</evidence>
<feature type="transmembrane region" description="Helical" evidence="1">
    <location>
        <begin position="60"/>
        <end position="76"/>
    </location>
</feature>
<keyword evidence="3" id="KW-1185">Reference proteome</keyword>
<feature type="transmembrane region" description="Helical" evidence="1">
    <location>
        <begin position="83"/>
        <end position="104"/>
    </location>
</feature>
<comment type="caution">
    <text evidence="2">The sequence shown here is derived from an EMBL/GenBank/DDBJ whole genome shotgun (WGS) entry which is preliminary data.</text>
</comment>
<feature type="transmembrane region" description="Helical" evidence="1">
    <location>
        <begin position="12"/>
        <end position="29"/>
    </location>
</feature>
<reference evidence="3" key="1">
    <citation type="journal article" date="2019" name="Int. J. Syst. Evol. Microbiol.">
        <title>The Global Catalogue of Microorganisms (GCM) 10K type strain sequencing project: providing services to taxonomists for standard genome sequencing and annotation.</title>
        <authorList>
            <consortium name="The Broad Institute Genomics Platform"/>
            <consortium name="The Broad Institute Genome Sequencing Center for Infectious Disease"/>
            <person name="Wu L."/>
            <person name="Ma J."/>
        </authorList>
    </citation>
    <scope>NUCLEOTIDE SEQUENCE [LARGE SCALE GENOMIC DNA]</scope>
    <source>
        <strain evidence="3">JCM 14546</strain>
    </source>
</reference>
<feature type="transmembrane region" description="Helical" evidence="1">
    <location>
        <begin position="36"/>
        <end position="54"/>
    </location>
</feature>
<keyword evidence="1" id="KW-0472">Membrane</keyword>
<dbReference type="EMBL" id="BAAANO010000029">
    <property type="protein sequence ID" value="GAA2013217.1"/>
    <property type="molecule type" value="Genomic_DNA"/>
</dbReference>